<dbReference type="InterPro" id="IPR013785">
    <property type="entry name" value="Aldolase_TIM"/>
</dbReference>
<comment type="caution">
    <text evidence="3">The sequence shown here is derived from an EMBL/GenBank/DDBJ whole genome shotgun (WGS) entry which is preliminary data.</text>
</comment>
<dbReference type="GO" id="GO:0004557">
    <property type="term" value="F:alpha-galactosidase activity"/>
    <property type="evidence" value="ECO:0007669"/>
    <property type="project" value="InterPro"/>
</dbReference>
<evidence type="ECO:0000313" key="3">
    <source>
        <dbReference type="EMBL" id="GBG29687.1"/>
    </source>
</evidence>
<proteinExistence type="predicted"/>
<dbReference type="OrthoDB" id="5795902at2759"/>
<evidence type="ECO:0000256" key="1">
    <source>
        <dbReference type="ARBA" id="ARBA00022801"/>
    </source>
</evidence>
<dbReference type="InParanoid" id="A0A2R5GFM6"/>
<keyword evidence="4" id="KW-1185">Reference proteome</keyword>
<dbReference type="AlphaFoldDB" id="A0A2R5GFM6"/>
<dbReference type="InterPro" id="IPR002252">
    <property type="entry name" value="Glyco_hydro_36"/>
</dbReference>
<reference evidence="3 4" key="1">
    <citation type="submission" date="2017-12" db="EMBL/GenBank/DDBJ databases">
        <title>Sequencing, de novo assembly and annotation of complete genome of a new Thraustochytrid species, strain FCC1311.</title>
        <authorList>
            <person name="Sedici K."/>
            <person name="Godart F."/>
            <person name="Aiese Cigliano R."/>
            <person name="Sanseverino W."/>
            <person name="Barakat M."/>
            <person name="Ortet P."/>
            <person name="Marechal E."/>
            <person name="Cagnac O."/>
            <person name="Amato A."/>
        </authorList>
    </citation>
    <scope>NUCLEOTIDE SEQUENCE [LARGE SCALE GENOMIC DNA]</scope>
</reference>
<dbReference type="Proteomes" id="UP000241890">
    <property type="component" value="Unassembled WGS sequence"/>
</dbReference>
<dbReference type="SUPFAM" id="SSF51445">
    <property type="entry name" value="(Trans)glycosidases"/>
    <property type="match status" value="1"/>
</dbReference>
<dbReference type="Pfam" id="PF02065">
    <property type="entry name" value="Melibiase"/>
    <property type="match status" value="1"/>
</dbReference>
<accession>A0A2R5GFM6</accession>
<dbReference type="GO" id="GO:0016052">
    <property type="term" value="P:carbohydrate catabolic process"/>
    <property type="evidence" value="ECO:0007669"/>
    <property type="project" value="InterPro"/>
</dbReference>
<dbReference type="InterPro" id="IPR050985">
    <property type="entry name" value="Alpha-glycosidase_related"/>
</dbReference>
<evidence type="ECO:0000256" key="2">
    <source>
        <dbReference type="ARBA" id="ARBA00023295"/>
    </source>
</evidence>
<dbReference type="Gene3D" id="3.20.20.70">
    <property type="entry name" value="Aldolase class I"/>
    <property type="match status" value="1"/>
</dbReference>
<protein>
    <submittedName>
        <fullName evidence="3">Alpha-galactosidase C</fullName>
    </submittedName>
</protein>
<dbReference type="EMBL" id="BEYU01000063">
    <property type="protein sequence ID" value="GBG29687.1"/>
    <property type="molecule type" value="Genomic_DNA"/>
</dbReference>
<keyword evidence="1" id="KW-0378">Hydrolase</keyword>
<dbReference type="CDD" id="cd14791">
    <property type="entry name" value="GH36"/>
    <property type="match status" value="1"/>
</dbReference>
<organism evidence="3 4">
    <name type="scientific">Hondaea fermentalgiana</name>
    <dbReference type="NCBI Taxonomy" id="2315210"/>
    <lineage>
        <taxon>Eukaryota</taxon>
        <taxon>Sar</taxon>
        <taxon>Stramenopiles</taxon>
        <taxon>Bigyra</taxon>
        <taxon>Labyrinthulomycetes</taxon>
        <taxon>Thraustochytrida</taxon>
        <taxon>Thraustochytriidae</taxon>
        <taxon>Hondaea</taxon>
    </lineage>
</organism>
<gene>
    <name evidence="3" type="ORF">FCC1311_059082</name>
</gene>
<evidence type="ECO:0000313" key="4">
    <source>
        <dbReference type="Proteomes" id="UP000241890"/>
    </source>
</evidence>
<dbReference type="PANTHER" id="PTHR43053">
    <property type="entry name" value="GLYCOSIDASE FAMILY 31"/>
    <property type="match status" value="1"/>
</dbReference>
<keyword evidence="2" id="KW-0326">Glycosidase</keyword>
<sequence length="823" mass="90233">METCSPARLHAGPEGFARVVFDAPAEKTVSLFVEAFVTRQDGDSGVVSTARLGEVEQASEGGVEFRAKDGDDTGDLLKLDPDRGLEVCTAGTNRIRRVELRIREASSLEEHEMGISDSNLTMSKVFTQGYQTWNLSAAHPVDGTRQKSIASKFGLSGMFQDTDNEAWRQKGRGVESHGFLVVQSEQANATSDDTSATPPALWLIGGTSCRRGVVSFWVSQQWPGTGRESQNQVRCFVDFGIPGVQSSAQEDFWMASAGTTQALVEEFAQRVQLVQDTAAGDAALELASPLRELGRAPVGWGSWYEYYENVTSADVDTVLTAITSDEAVARSIDVFQLDDGFQLNTGDWLQTRAAFGEEEIARVAQRIRSAGFAPGLWIAPFLVSKTSLVYREHPDWVLRNVKSGKPVVGHVNPAWKRRKNGSCKSSIASMVMYILDLSIPEVLEHLTKTFQELAKNWAFFKIDFLAAGMREGRRRYAADQTRVESYIAGVKAIRRGIGPQSYLLGCGAPLLPSAQSGVFDAMRVSCDTAERWLPGRERYLVSDWAIPCCRNALWGSMTRYFMHGTLWKHSDPDCLVLRRAGSVITEDQVRTQVTILGLTGGLLLFTDNMSTLETDRKDLALGVLPATPLRGAPVGDVMMPGLPPRAFAVNDPLNPALHVATAFVNWTTSRAKITAKRDMFDFWHLRRYRVGDVTELRPHGVCAGQMAADGAFFIGTTIHLTALADGRIVQEVIDDQAWRISGTDQFARKSGLLIFEGTPETLSISDYSGLEISKDIFAIADTNGSTSAVEICIVSETWTLDIIQEGSVLKKERLSPTASSQSL</sequence>
<name>A0A2R5GFM6_9STRA</name>
<dbReference type="InterPro" id="IPR017853">
    <property type="entry name" value="GH"/>
</dbReference>
<dbReference type="PANTHER" id="PTHR43053:SF3">
    <property type="entry name" value="ALPHA-GALACTOSIDASE C-RELATED"/>
    <property type="match status" value="1"/>
</dbReference>